<evidence type="ECO:0000313" key="6">
    <source>
        <dbReference type="EMBL" id="QYM78012.1"/>
    </source>
</evidence>
<dbReference type="KEGG" id="ole:K0B96_11900"/>
<accession>A0A8F9TTW4</accession>
<evidence type="ECO:0000256" key="5">
    <source>
        <dbReference type="ARBA" id="ARBA00024029"/>
    </source>
</evidence>
<dbReference type="Gene3D" id="3.40.50.10310">
    <property type="entry name" value="Creatininase"/>
    <property type="match status" value="1"/>
</dbReference>
<organism evidence="6 7">
    <name type="scientific">Horticoccus luteus</name>
    <dbReference type="NCBI Taxonomy" id="2862869"/>
    <lineage>
        <taxon>Bacteria</taxon>
        <taxon>Pseudomonadati</taxon>
        <taxon>Verrucomicrobiota</taxon>
        <taxon>Opitutia</taxon>
        <taxon>Opitutales</taxon>
        <taxon>Opitutaceae</taxon>
        <taxon>Horticoccus</taxon>
    </lineage>
</organism>
<dbReference type="Pfam" id="PF02633">
    <property type="entry name" value="Creatininase"/>
    <property type="match status" value="1"/>
</dbReference>
<dbReference type="InterPro" id="IPR003785">
    <property type="entry name" value="Creatininase/forma_Hydrolase"/>
</dbReference>
<protein>
    <submittedName>
        <fullName evidence="6">Creatininase family protein</fullName>
    </submittedName>
</protein>
<dbReference type="PANTHER" id="PTHR35005">
    <property type="entry name" value="3-DEHYDRO-SCYLLO-INOSOSE HYDROLASE"/>
    <property type="match status" value="1"/>
</dbReference>
<dbReference type="GO" id="GO:0046872">
    <property type="term" value="F:metal ion binding"/>
    <property type="evidence" value="ECO:0007669"/>
    <property type="project" value="UniProtKB-KW"/>
</dbReference>
<reference evidence="6" key="1">
    <citation type="submission" date="2021-08" db="EMBL/GenBank/DDBJ databases">
        <title>Genome of a novel bacterium of the phylum Verrucomicrobia, Oleiharenicola sp. KSB-15.</title>
        <authorList>
            <person name="Chung J.-H."/>
            <person name="Ahn J.-H."/>
            <person name="Yoon Y."/>
            <person name="Kim D.-Y."/>
            <person name="An S.-H."/>
            <person name="Park I."/>
            <person name="Yeon J."/>
        </authorList>
    </citation>
    <scope>NUCLEOTIDE SEQUENCE</scope>
    <source>
        <strain evidence="6">KSB-15</strain>
    </source>
</reference>
<dbReference type="GO" id="GO:0016811">
    <property type="term" value="F:hydrolase activity, acting on carbon-nitrogen (but not peptide) bonds, in linear amides"/>
    <property type="evidence" value="ECO:0007669"/>
    <property type="project" value="TreeGrafter"/>
</dbReference>
<sequence length="237" mass="25610">MPATPASPRWGRYETLLPDEIAAIAAQHSVAYLPWGALEYHGRHAAVGLDGLKAHGLCCSLAAAVGGLVFPPVYFAANTIKTLRELPHQRHSLNFSEDLLRLLAREHLEQLADEKFRVVFVLCGHVGQPHYDIIKAEAAALNARQSATRVIATSETDLISPDLVVANHAALGEISFLMSQHPECVDLSRLPADRVPTLEQDAVWGSDPREASAEKGRLYTDAFIAGARPLIAALASS</sequence>
<evidence type="ECO:0000256" key="1">
    <source>
        <dbReference type="ARBA" id="ARBA00001947"/>
    </source>
</evidence>
<keyword evidence="4" id="KW-0862">Zinc</keyword>
<dbReference type="Proteomes" id="UP000825051">
    <property type="component" value="Chromosome"/>
</dbReference>
<dbReference type="InterPro" id="IPR024087">
    <property type="entry name" value="Creatininase-like_sf"/>
</dbReference>
<evidence type="ECO:0000256" key="3">
    <source>
        <dbReference type="ARBA" id="ARBA00022801"/>
    </source>
</evidence>
<evidence type="ECO:0000313" key="7">
    <source>
        <dbReference type="Proteomes" id="UP000825051"/>
    </source>
</evidence>
<dbReference type="EMBL" id="CP080507">
    <property type="protein sequence ID" value="QYM78012.1"/>
    <property type="molecule type" value="Genomic_DNA"/>
</dbReference>
<keyword evidence="7" id="KW-1185">Reference proteome</keyword>
<proteinExistence type="inferred from homology"/>
<dbReference type="AlphaFoldDB" id="A0A8F9TTW4"/>
<evidence type="ECO:0000256" key="2">
    <source>
        <dbReference type="ARBA" id="ARBA00022723"/>
    </source>
</evidence>
<dbReference type="PANTHER" id="PTHR35005:SF1">
    <property type="entry name" value="2-AMINO-5-FORMYLAMINO-6-RIBOSYLAMINOPYRIMIDIN-4(3H)-ONE 5'-MONOPHOSPHATE DEFORMYLASE"/>
    <property type="match status" value="1"/>
</dbReference>
<dbReference type="RefSeq" id="WP_220161116.1">
    <property type="nucleotide sequence ID" value="NZ_CP080507.1"/>
</dbReference>
<keyword evidence="2" id="KW-0479">Metal-binding</keyword>
<evidence type="ECO:0000256" key="4">
    <source>
        <dbReference type="ARBA" id="ARBA00022833"/>
    </source>
</evidence>
<dbReference type="GO" id="GO:0009231">
    <property type="term" value="P:riboflavin biosynthetic process"/>
    <property type="evidence" value="ECO:0007669"/>
    <property type="project" value="TreeGrafter"/>
</dbReference>
<name>A0A8F9TTW4_9BACT</name>
<keyword evidence="3" id="KW-0378">Hydrolase</keyword>
<comment type="similarity">
    <text evidence="5">Belongs to the creatininase superfamily.</text>
</comment>
<gene>
    <name evidence="6" type="ORF">K0B96_11900</name>
</gene>
<comment type="cofactor">
    <cofactor evidence="1">
        <name>Zn(2+)</name>
        <dbReference type="ChEBI" id="CHEBI:29105"/>
    </cofactor>
</comment>
<dbReference type="SUPFAM" id="SSF102215">
    <property type="entry name" value="Creatininase"/>
    <property type="match status" value="1"/>
</dbReference>